<dbReference type="GO" id="GO:0017056">
    <property type="term" value="F:structural constituent of nuclear pore"/>
    <property type="evidence" value="ECO:0007669"/>
    <property type="project" value="InterPro"/>
</dbReference>
<sequence>MFSTSGTNGTPAASVRTSRRRQRPASNEGSIPKAKRQRSALSDQTFAPPRDDPVEMQEVKLQKVPSLTRRESPRATPVHQKEIAVRGKKQRNGERSSKGDGSLVLTTNDTYTVSKLPALPESLRANDTSRIHGAVYSDSGYALSLTHTHAIVWPYAVHVPSPETFTFAIPFPSSHASDPLPLGSLVSASASSTEPGLVIVIPSTGRITYWESIASAATLNLKLQRNGVDLVIPGMLSGEKVIQILNAESAGFMLAFSSGRIAYMTVRDGQGRPAIAVQFLRSGNSTANTGLFGSLRNVLSTSSWHGDIAAIRAGRQEKIGERNVLVATKKGKIQSWNMHRGGHTSLAAESEGRETIVLAIKEAIPAFNSLFAETFELIDVAHMQDSPTETALSRRGDVDLSTRLLLLVSLTEKHLSHYSLVEAILGPDGLKVGNIRPIKSYSTPVAKDAVTNTRLYLPDPSLAFVVFNRAVVVVTLNQPDDSPESQLLTERHLFPDSFEDVVDFRGDMDFEIIGSGVEELHASSGITEEAKTRRTKAKHPATVLIARNGGILRVAATDISKLRVKSEPLTAKSKLQQAVFFGAQQQNPINFAVRPEIAFPAADVGAAAMELSREILKSKTPYIPSVAASTEQNLRKRSTALRDLARYLKSSGVELDRITRWRLLWDAEKMTAALAIWNSYDSIISQKSHGEKRVLLAELVEFIHEDWKSKPTDEAGELDHVRYWFMEDIDRLDIALPWAFQIVKYAYVDSKKSPEIVMETLNEANEFVIGALESAFDFREANAELYGLEEEVLEHGILTSNYGDLPEIWTSQSYLVENLKKQISLAQTFLKAYWNPAEQYCQDGLWRKVKDEHEKLIDMGIRCTRERIRWEDAQENLAIRHQARQRESSQMIAEDSEIKFLAKDLQLPDEAIALAEKHEILATLASILNYELNQYSERTNDFTRNSDADRQQAKARTKLLQKKVNDCFRRFGMDWASAFYELEIQIDSMSELLDEFPSQMEYLTEFLRKRPEFAKVSWIHEITHQGGFDHAATALLDLGLKREQDIWSKKIELSIGKLARLASRSYSQDNGILIPDGGKTELATAHDQLALIRIQDTVYNYIHSTLADAIDEEGEIQLALDAFGNKSVLQDLPALSLLLKESMEHLVKHKAMDAMALIDLLTLMGESNNDEALRSMQFYNALQAVRLGVSNKTEKLLLQRVIWRRCMLKDDWTRLNNTGSMDDAEVSEQLQATALYMTFRQCIKTRLFEEGTGIIPISPENVLGACTERLDHRFTSVNVTMQQNLLNDYQVEDERFLELVNNHRMQSWYESALETARFDHKAELDQITSSGSDIGRGKDALELAEERIAEKEQSRVDATSRGKSQKSKSTTNGHARSTRASIMQH</sequence>
<dbReference type="FunFam" id="2.130.10.10:FF:001057">
    <property type="entry name" value="Nuclear pore complex subunit Nup133, putative"/>
    <property type="match status" value="1"/>
</dbReference>
<dbReference type="OrthoDB" id="103454at2759"/>
<organism evidence="11 12">
    <name type="scientific">Glarea lozoyensis (strain ATCC 20868 / MF5171)</name>
    <dbReference type="NCBI Taxonomy" id="1116229"/>
    <lineage>
        <taxon>Eukaryota</taxon>
        <taxon>Fungi</taxon>
        <taxon>Dikarya</taxon>
        <taxon>Ascomycota</taxon>
        <taxon>Pezizomycotina</taxon>
        <taxon>Leotiomycetes</taxon>
        <taxon>Helotiales</taxon>
        <taxon>Helotiaceae</taxon>
        <taxon>Glarea</taxon>
    </lineage>
</organism>
<dbReference type="Gene3D" id="1.25.40.700">
    <property type="match status" value="1"/>
</dbReference>
<evidence type="ECO:0000313" key="12">
    <source>
        <dbReference type="Proteomes" id="UP000016922"/>
    </source>
</evidence>
<feature type="region of interest" description="Disordered" evidence="8">
    <location>
        <begin position="1345"/>
        <end position="1385"/>
    </location>
</feature>
<dbReference type="PANTHER" id="PTHR13405">
    <property type="entry name" value="NUCLEAR PORE COMPLEX PROTEIN NUP133"/>
    <property type="match status" value="1"/>
</dbReference>
<evidence type="ECO:0000256" key="1">
    <source>
        <dbReference type="ARBA" id="ARBA00004259"/>
    </source>
</evidence>
<keyword evidence="4" id="KW-0509">mRNA transport</keyword>
<gene>
    <name evidence="11" type="ORF">GLAREA_10236</name>
</gene>
<dbReference type="Gene3D" id="2.130.10.10">
    <property type="entry name" value="YVTN repeat-like/Quinoprotein amine dehydrogenase"/>
    <property type="match status" value="1"/>
</dbReference>
<comment type="subcellular location">
    <subcellularLocation>
        <location evidence="1">Nucleus envelope</location>
    </subcellularLocation>
</comment>
<dbReference type="GO" id="GO:0006606">
    <property type="term" value="P:protein import into nucleus"/>
    <property type="evidence" value="ECO:0007669"/>
    <property type="project" value="TreeGrafter"/>
</dbReference>
<dbReference type="GO" id="GO:0000972">
    <property type="term" value="P:transcription-dependent tethering of RNA polymerase II gene DNA at nuclear periphery"/>
    <property type="evidence" value="ECO:0007669"/>
    <property type="project" value="TreeGrafter"/>
</dbReference>
<comment type="similarity">
    <text evidence="2">Belongs to the nucleoporin Nup133 family.</text>
</comment>
<dbReference type="SUPFAM" id="SSF117289">
    <property type="entry name" value="Nucleoporin domain"/>
    <property type="match status" value="1"/>
</dbReference>
<evidence type="ECO:0000259" key="9">
    <source>
        <dbReference type="Pfam" id="PF03177"/>
    </source>
</evidence>
<dbReference type="GO" id="GO:0016973">
    <property type="term" value="P:poly(A)+ mRNA export from nucleus"/>
    <property type="evidence" value="ECO:0007669"/>
    <property type="project" value="TreeGrafter"/>
</dbReference>
<dbReference type="InterPro" id="IPR014908">
    <property type="entry name" value="Nucleoporin_Nup133/Nup155_N"/>
</dbReference>
<protein>
    <submittedName>
        <fullName evidence="11">Nucleoporin</fullName>
    </submittedName>
</protein>
<proteinExistence type="inferred from homology"/>
<keyword evidence="12" id="KW-1185">Reference proteome</keyword>
<dbReference type="Pfam" id="PF03177">
    <property type="entry name" value="Nucleoporin_C"/>
    <property type="match status" value="1"/>
</dbReference>
<evidence type="ECO:0000313" key="11">
    <source>
        <dbReference type="EMBL" id="EPE34542.1"/>
    </source>
</evidence>
<feature type="compositionally biased region" description="Basic and acidic residues" evidence="8">
    <location>
        <begin position="1345"/>
        <end position="1360"/>
    </location>
</feature>
<keyword evidence="6" id="KW-0811">Translocation</keyword>
<dbReference type="OMA" id="HVATLLW"/>
<dbReference type="EMBL" id="KE145356">
    <property type="protein sequence ID" value="EPE34542.1"/>
    <property type="molecule type" value="Genomic_DNA"/>
</dbReference>
<feature type="compositionally biased region" description="Basic and acidic residues" evidence="8">
    <location>
        <begin position="49"/>
        <end position="61"/>
    </location>
</feature>
<dbReference type="PANTHER" id="PTHR13405:SF11">
    <property type="entry name" value="NUCLEAR PORE COMPLEX PROTEIN NUP133"/>
    <property type="match status" value="1"/>
</dbReference>
<evidence type="ECO:0000256" key="3">
    <source>
        <dbReference type="ARBA" id="ARBA00022448"/>
    </source>
</evidence>
<dbReference type="eggNOG" id="KOG4121">
    <property type="taxonomic scope" value="Eukaryota"/>
</dbReference>
<evidence type="ECO:0000256" key="8">
    <source>
        <dbReference type="SAM" id="MobiDB-lite"/>
    </source>
</evidence>
<evidence type="ECO:0000256" key="5">
    <source>
        <dbReference type="ARBA" id="ARBA00022927"/>
    </source>
</evidence>
<dbReference type="HOGENOM" id="CLU_002493_0_0_1"/>
<dbReference type="KEGG" id="glz:GLAREA_10236"/>
<dbReference type="InterPro" id="IPR015943">
    <property type="entry name" value="WD40/YVTN_repeat-like_dom_sf"/>
</dbReference>
<keyword evidence="7" id="KW-0539">Nucleus</keyword>
<feature type="compositionally biased region" description="Polar residues" evidence="8">
    <location>
        <begin position="1"/>
        <end position="11"/>
    </location>
</feature>
<dbReference type="GO" id="GO:0031080">
    <property type="term" value="C:nuclear pore outer ring"/>
    <property type="evidence" value="ECO:0007669"/>
    <property type="project" value="TreeGrafter"/>
</dbReference>
<evidence type="ECO:0000256" key="7">
    <source>
        <dbReference type="ARBA" id="ARBA00023242"/>
    </source>
</evidence>
<feature type="compositionally biased region" description="Basic and acidic residues" evidence="8">
    <location>
        <begin position="68"/>
        <end position="98"/>
    </location>
</feature>
<dbReference type="Gene3D" id="1.20.58.1380">
    <property type="match status" value="1"/>
</dbReference>
<dbReference type="Pfam" id="PF08801">
    <property type="entry name" value="Nucleoporin_N"/>
    <property type="match status" value="1"/>
</dbReference>
<dbReference type="InterPro" id="IPR007187">
    <property type="entry name" value="Nucleoporin_Nup133/Nup155_C"/>
</dbReference>
<evidence type="ECO:0000256" key="4">
    <source>
        <dbReference type="ARBA" id="ARBA00022816"/>
    </source>
</evidence>
<reference evidence="11 12" key="1">
    <citation type="journal article" date="2013" name="BMC Genomics">
        <title>Genomics-driven discovery of the pneumocandin biosynthetic gene cluster in the fungus Glarea lozoyensis.</title>
        <authorList>
            <person name="Chen L."/>
            <person name="Yue Q."/>
            <person name="Zhang X."/>
            <person name="Xiang M."/>
            <person name="Wang C."/>
            <person name="Li S."/>
            <person name="Che Y."/>
            <person name="Ortiz-Lopez F.J."/>
            <person name="Bills G.F."/>
            <person name="Liu X."/>
            <person name="An Z."/>
        </authorList>
    </citation>
    <scope>NUCLEOTIDE SEQUENCE [LARGE SCALE GENOMIC DNA]</scope>
    <source>
        <strain evidence="12">ATCC 20868 / MF5171</strain>
    </source>
</reference>
<evidence type="ECO:0000259" key="10">
    <source>
        <dbReference type="Pfam" id="PF08801"/>
    </source>
</evidence>
<feature type="domain" description="Nucleoporin Nup133/Nup155-like C-terminal" evidence="9">
    <location>
        <begin position="663"/>
        <end position="1310"/>
    </location>
</feature>
<dbReference type="InterPro" id="IPR037624">
    <property type="entry name" value="Nup133-like"/>
</dbReference>
<evidence type="ECO:0000256" key="6">
    <source>
        <dbReference type="ARBA" id="ARBA00023010"/>
    </source>
</evidence>
<feature type="domain" description="Nucleoporin Nup133/Nup155-like N-terminal" evidence="10">
    <location>
        <begin position="106"/>
        <end position="553"/>
    </location>
</feature>
<keyword evidence="5" id="KW-0653">Protein transport</keyword>
<feature type="region of interest" description="Disordered" evidence="8">
    <location>
        <begin position="1"/>
        <end position="105"/>
    </location>
</feature>
<evidence type="ECO:0000256" key="2">
    <source>
        <dbReference type="ARBA" id="ARBA00005569"/>
    </source>
</evidence>
<name>S3D7Q4_GLAL2</name>
<dbReference type="STRING" id="1116229.S3D7Q4"/>
<keyword evidence="3" id="KW-0813">Transport</keyword>
<feature type="compositionally biased region" description="Polar residues" evidence="8">
    <location>
        <begin position="1367"/>
        <end position="1385"/>
    </location>
</feature>
<accession>S3D7Q4</accession>
<dbReference type="GeneID" id="19469283"/>
<dbReference type="RefSeq" id="XP_008078477.1">
    <property type="nucleotide sequence ID" value="XM_008080286.1"/>
</dbReference>
<dbReference type="Proteomes" id="UP000016922">
    <property type="component" value="Unassembled WGS sequence"/>
</dbReference>